<dbReference type="AlphaFoldDB" id="A0A644ZBT9"/>
<reference evidence="3" key="1">
    <citation type="submission" date="2019-08" db="EMBL/GenBank/DDBJ databases">
        <authorList>
            <person name="Kucharzyk K."/>
            <person name="Murdoch R.W."/>
            <person name="Higgins S."/>
            <person name="Loffler F."/>
        </authorList>
    </citation>
    <scope>NUCLEOTIDE SEQUENCE</scope>
</reference>
<organism evidence="3">
    <name type="scientific">bioreactor metagenome</name>
    <dbReference type="NCBI Taxonomy" id="1076179"/>
    <lineage>
        <taxon>unclassified sequences</taxon>
        <taxon>metagenomes</taxon>
        <taxon>ecological metagenomes</taxon>
    </lineage>
</organism>
<comment type="caution">
    <text evidence="3">The sequence shown here is derived from an EMBL/GenBank/DDBJ whole genome shotgun (WGS) entry which is preliminary data.</text>
</comment>
<gene>
    <name evidence="3" type="ORF">SDC9_84974</name>
</gene>
<proteinExistence type="predicted"/>
<feature type="region of interest" description="Disordered" evidence="1">
    <location>
        <begin position="98"/>
        <end position="120"/>
    </location>
</feature>
<keyword evidence="2" id="KW-1133">Transmembrane helix</keyword>
<evidence type="ECO:0000313" key="3">
    <source>
        <dbReference type="EMBL" id="MPM38345.1"/>
    </source>
</evidence>
<sequence length="141" mass="15014">MIAYIRTLCRFYGIADTQSAEFIRELKSQMEYACTDELLSTVDIDHSGSEAHERLLRRIILIAAGVFTLLVGGIALWVYLATRPAAPAAAPAVPPAVRSTVPAGAAPPASPSAAATDFDPAKLETLLEPPTLELTRLPVAE</sequence>
<name>A0A644ZBT9_9ZZZZ</name>
<dbReference type="EMBL" id="VSSQ01008252">
    <property type="protein sequence ID" value="MPM38345.1"/>
    <property type="molecule type" value="Genomic_DNA"/>
</dbReference>
<keyword evidence="2" id="KW-0812">Transmembrane</keyword>
<accession>A0A644ZBT9</accession>
<feature type="compositionally biased region" description="Low complexity" evidence="1">
    <location>
        <begin position="98"/>
        <end position="115"/>
    </location>
</feature>
<keyword evidence="2" id="KW-0472">Membrane</keyword>
<feature type="transmembrane region" description="Helical" evidence="2">
    <location>
        <begin position="59"/>
        <end position="80"/>
    </location>
</feature>
<evidence type="ECO:0000256" key="2">
    <source>
        <dbReference type="SAM" id="Phobius"/>
    </source>
</evidence>
<evidence type="ECO:0000256" key="1">
    <source>
        <dbReference type="SAM" id="MobiDB-lite"/>
    </source>
</evidence>
<protein>
    <submittedName>
        <fullName evidence="3">Uncharacterized protein</fullName>
    </submittedName>
</protein>